<proteinExistence type="predicted"/>
<comment type="caution">
    <text evidence="1">The sequence shown here is derived from an EMBL/GenBank/DDBJ whole genome shotgun (WGS) entry which is preliminary data.</text>
</comment>
<dbReference type="AlphaFoldDB" id="A0A3A8R4Q1"/>
<evidence type="ECO:0000313" key="2">
    <source>
        <dbReference type="Proteomes" id="UP000267003"/>
    </source>
</evidence>
<gene>
    <name evidence="1" type="ORF">D7W81_02495</name>
</gene>
<accession>A0A3A8R4Q1</accession>
<dbReference type="RefSeq" id="WP_120553694.1">
    <property type="nucleotide sequence ID" value="NZ_RAWK01000009.1"/>
</dbReference>
<protein>
    <recommendedName>
        <fullName evidence="3">CN hydrolase domain-containing protein</fullName>
    </recommendedName>
</protein>
<name>A0A3A8R4Q1_9BACT</name>
<evidence type="ECO:0000313" key="1">
    <source>
        <dbReference type="EMBL" id="RKH74180.1"/>
    </source>
</evidence>
<reference evidence="2" key="1">
    <citation type="submission" date="2018-09" db="EMBL/GenBank/DDBJ databases">
        <authorList>
            <person name="Livingstone P.G."/>
            <person name="Whitworth D.E."/>
        </authorList>
    </citation>
    <scope>NUCLEOTIDE SEQUENCE [LARGE SCALE GENOMIC DNA]</scope>
    <source>
        <strain evidence="2">AB050A</strain>
    </source>
</reference>
<evidence type="ECO:0008006" key="3">
    <source>
        <dbReference type="Google" id="ProtNLM"/>
    </source>
</evidence>
<dbReference type="EMBL" id="RAWK01000009">
    <property type="protein sequence ID" value="RKH74180.1"/>
    <property type="molecule type" value="Genomic_DNA"/>
</dbReference>
<organism evidence="1 2">
    <name type="scientific">Corallococcus aberystwythensis</name>
    <dbReference type="NCBI Taxonomy" id="2316722"/>
    <lineage>
        <taxon>Bacteria</taxon>
        <taxon>Pseudomonadati</taxon>
        <taxon>Myxococcota</taxon>
        <taxon>Myxococcia</taxon>
        <taxon>Myxococcales</taxon>
        <taxon>Cystobacterineae</taxon>
        <taxon>Myxococcaceae</taxon>
        <taxon>Corallococcus</taxon>
    </lineage>
</organism>
<sequence>MPIRIGFWNCNLGVNPYWEERPLTAKFAALKQAVAQFSLRCNPGSLSIFTAPEYAFAAKGKGRPLPAEPLPVALVSQYFTAMEKLSATYPRILIVPGSLVVETDKKVQNRVIGYFGGESEIFVGKQHGVGEVGVPVPVGGYTFQPGNGGQVVTLNGVSIFTQICRDATQGTTPDPTVDIHLTIGQGVGVEAIVKKRPNVALIVADAFNYAVVDENGPIDSDATDETLGVKTYCYTVG</sequence>
<dbReference type="Proteomes" id="UP000267003">
    <property type="component" value="Unassembled WGS sequence"/>
</dbReference>
<keyword evidence="2" id="KW-1185">Reference proteome</keyword>